<feature type="transmembrane region" description="Helical" evidence="1">
    <location>
        <begin position="87"/>
        <end position="106"/>
    </location>
</feature>
<name>A0ABX9IFQ3_9FLAO</name>
<comment type="caution">
    <text evidence="2">The sequence shown here is derived from an EMBL/GenBank/DDBJ whole genome shotgun (WGS) entry which is preliminary data.</text>
</comment>
<gene>
    <name evidence="2" type="ORF">DRF57_19125</name>
</gene>
<dbReference type="RefSeq" id="WP_047489252.1">
    <property type="nucleotide sequence ID" value="NZ_BJYH01000037.1"/>
</dbReference>
<evidence type="ECO:0000256" key="1">
    <source>
        <dbReference type="SAM" id="Phobius"/>
    </source>
</evidence>
<keyword evidence="1" id="KW-1133">Transmembrane helix</keyword>
<reference evidence="2 3" key="1">
    <citation type="journal article" date="2010" name="Syst. Appl. Microbiol.">
        <title>Four new species of Chryseobacterium from the rhizosphere of coastal sand dune plants, Chryseobacterium elymi sp. nov., Chryseobacterium hagamense sp. nov., Chryseobacterium lathyri sp. nov. and Chryseobacterium rhizosphaerae sp. nov.</title>
        <authorList>
            <person name="Cho S.H."/>
            <person name="Lee K.S."/>
            <person name="Shin D.S."/>
            <person name="Han J.H."/>
            <person name="Park K.S."/>
            <person name="Lee C.H."/>
            <person name="Park K.H."/>
            <person name="Kim S.B."/>
        </authorList>
    </citation>
    <scope>NUCLEOTIDE SEQUENCE [LARGE SCALE GENOMIC DNA]</scope>
    <source>
        <strain evidence="2 3">KCTC 22548</strain>
    </source>
</reference>
<sequence length="112" mass="12696">MSDISIIDEELAWMILVVLLSAGVFFLIFLYHVVCGYIKSNREKIKFKDTRSYGYVLGGAAVMGFEFLCLLFLGIKNDSIENVVVGIFSVVLFFSPVIIWLFGSYYNTSKKL</sequence>
<dbReference type="Proteomes" id="UP000256491">
    <property type="component" value="Unassembled WGS sequence"/>
</dbReference>
<dbReference type="EMBL" id="QNUF01000028">
    <property type="protein sequence ID" value="REC72361.1"/>
    <property type="molecule type" value="Genomic_DNA"/>
</dbReference>
<feature type="transmembrane region" description="Helical" evidence="1">
    <location>
        <begin position="55"/>
        <end position="75"/>
    </location>
</feature>
<feature type="transmembrane region" description="Helical" evidence="1">
    <location>
        <begin position="12"/>
        <end position="34"/>
    </location>
</feature>
<keyword evidence="3" id="KW-1185">Reference proteome</keyword>
<protein>
    <recommendedName>
        <fullName evidence="4">DUF3784 domain-containing protein</fullName>
    </recommendedName>
</protein>
<evidence type="ECO:0008006" key="4">
    <source>
        <dbReference type="Google" id="ProtNLM"/>
    </source>
</evidence>
<evidence type="ECO:0000313" key="3">
    <source>
        <dbReference type="Proteomes" id="UP000256491"/>
    </source>
</evidence>
<proteinExistence type="predicted"/>
<organism evidence="2 3">
    <name type="scientific">Chryseobacterium rhizosphaerae</name>
    <dbReference type="NCBI Taxonomy" id="395937"/>
    <lineage>
        <taxon>Bacteria</taxon>
        <taxon>Pseudomonadati</taxon>
        <taxon>Bacteroidota</taxon>
        <taxon>Flavobacteriia</taxon>
        <taxon>Flavobacteriales</taxon>
        <taxon>Weeksellaceae</taxon>
        <taxon>Chryseobacterium group</taxon>
        <taxon>Chryseobacterium</taxon>
    </lineage>
</organism>
<evidence type="ECO:0000313" key="2">
    <source>
        <dbReference type="EMBL" id="REC72361.1"/>
    </source>
</evidence>
<keyword evidence="1" id="KW-0472">Membrane</keyword>
<accession>A0ABX9IFQ3</accession>
<keyword evidence="1" id="KW-0812">Transmembrane</keyword>